<evidence type="ECO:0000259" key="2">
    <source>
        <dbReference type="SMART" id="SM00014"/>
    </source>
</evidence>
<dbReference type="EMBL" id="JAUSUU010000010">
    <property type="protein sequence ID" value="MDQ0336648.1"/>
    <property type="molecule type" value="Genomic_DNA"/>
</dbReference>
<dbReference type="CDD" id="cd03395">
    <property type="entry name" value="PAP2_like_4"/>
    <property type="match status" value="1"/>
</dbReference>
<keyword evidence="1" id="KW-0812">Transmembrane</keyword>
<organism evidence="3 5">
    <name type="scientific">Formosa algae</name>
    <dbReference type="NCBI Taxonomy" id="225843"/>
    <lineage>
        <taxon>Bacteria</taxon>
        <taxon>Pseudomonadati</taxon>
        <taxon>Bacteroidota</taxon>
        <taxon>Flavobacteriia</taxon>
        <taxon>Flavobacteriales</taxon>
        <taxon>Flavobacteriaceae</taxon>
        <taxon>Formosa</taxon>
    </lineage>
</organism>
<feature type="transmembrane region" description="Helical" evidence="1">
    <location>
        <begin position="27"/>
        <end position="47"/>
    </location>
</feature>
<dbReference type="RefSeq" id="WP_057778475.1">
    <property type="nucleotide sequence ID" value="NZ_JAGGJQ010000011.1"/>
</dbReference>
<evidence type="ECO:0000313" key="5">
    <source>
        <dbReference type="Proteomes" id="UP001138672"/>
    </source>
</evidence>
<evidence type="ECO:0000313" key="3">
    <source>
        <dbReference type="EMBL" id="MBP1841430.1"/>
    </source>
</evidence>
<evidence type="ECO:0000313" key="6">
    <source>
        <dbReference type="Proteomes" id="UP001231587"/>
    </source>
</evidence>
<dbReference type="OrthoDB" id="9789113at2"/>
<dbReference type="InterPro" id="IPR036938">
    <property type="entry name" value="PAP2/HPO_sf"/>
</dbReference>
<name>A0A9X1CDL4_9FLAO</name>
<feature type="transmembrane region" description="Helical" evidence="1">
    <location>
        <begin position="159"/>
        <end position="183"/>
    </location>
</feature>
<evidence type="ECO:0000313" key="4">
    <source>
        <dbReference type="EMBL" id="MDQ0336648.1"/>
    </source>
</evidence>
<dbReference type="Proteomes" id="UP001138672">
    <property type="component" value="Unassembled WGS sequence"/>
</dbReference>
<dbReference type="EC" id="3.6.1.27" evidence="3"/>
<dbReference type="Pfam" id="PF01569">
    <property type="entry name" value="PAP2"/>
    <property type="match status" value="1"/>
</dbReference>
<keyword evidence="1" id="KW-1133">Transmembrane helix</keyword>
<dbReference type="SUPFAM" id="SSF48317">
    <property type="entry name" value="Acid phosphatase/Vanadium-dependent haloperoxidase"/>
    <property type="match status" value="1"/>
</dbReference>
<dbReference type="SMART" id="SM00014">
    <property type="entry name" value="acidPPc"/>
    <property type="match status" value="1"/>
</dbReference>
<dbReference type="InterPro" id="IPR000326">
    <property type="entry name" value="PAP2/HPO"/>
</dbReference>
<dbReference type="PANTHER" id="PTHR14969:SF13">
    <property type="entry name" value="AT30094P"/>
    <property type="match status" value="1"/>
</dbReference>
<feature type="transmembrane region" description="Helical" evidence="1">
    <location>
        <begin position="135"/>
        <end position="153"/>
    </location>
</feature>
<dbReference type="GO" id="GO:0050380">
    <property type="term" value="F:undecaprenyl-diphosphatase activity"/>
    <property type="evidence" value="ECO:0007669"/>
    <property type="project" value="UniProtKB-EC"/>
</dbReference>
<keyword evidence="3" id="KW-0378">Hydrolase</keyword>
<comment type="caution">
    <text evidence="3">The sequence shown here is derived from an EMBL/GenBank/DDBJ whole genome shotgun (WGS) entry which is preliminary data.</text>
</comment>
<keyword evidence="6" id="KW-1185">Reference proteome</keyword>
<accession>A0A9X1CDL4</accession>
<dbReference type="Proteomes" id="UP001231587">
    <property type="component" value="Unassembled WGS sequence"/>
</dbReference>
<gene>
    <name evidence="3" type="ORF">J2Z56_003364</name>
    <name evidence="4" type="ORF">J2Z57_003102</name>
</gene>
<dbReference type="PANTHER" id="PTHR14969">
    <property type="entry name" value="SPHINGOSINE-1-PHOSPHATE PHOSPHOHYDROLASE"/>
    <property type="match status" value="1"/>
</dbReference>
<feature type="domain" description="Phosphatidic acid phosphatase type 2/haloperoxidase" evidence="2">
    <location>
        <begin position="61"/>
        <end position="176"/>
    </location>
</feature>
<feature type="transmembrane region" description="Helical" evidence="1">
    <location>
        <begin position="107"/>
        <end position="128"/>
    </location>
</feature>
<dbReference type="EMBL" id="JAGGJQ010000011">
    <property type="protein sequence ID" value="MBP1841430.1"/>
    <property type="molecule type" value="Genomic_DNA"/>
</dbReference>
<dbReference type="AlphaFoldDB" id="A0A9X1CDL4"/>
<dbReference type="Gene3D" id="1.20.144.10">
    <property type="entry name" value="Phosphatidic acid phosphatase type 2/haloperoxidase"/>
    <property type="match status" value="1"/>
</dbReference>
<feature type="transmembrane region" description="Helical" evidence="1">
    <location>
        <begin position="54"/>
        <end position="71"/>
    </location>
</feature>
<protein>
    <submittedName>
        <fullName evidence="3">Undecaprenyl-diphosphatase</fullName>
        <ecNumber evidence="3">3.6.1.27</ecNumber>
    </submittedName>
</protein>
<proteinExistence type="predicted"/>
<sequence>MFEKLVNTDKELFLYLNNLGSETWDPFWLAITHEYTFAPLYGLLLVLIYKKRGLQSLVVSLIIIVLMITFTDQMTNVVKHSVQRFRPCRAEGVMEHMRYIAARCGRYGFFSGHSSNTMAAAIFGGLILRPFYKKAIYLLMIWSLIVAYSRVYVGVHYPLDLLCGLTFGALSGFGFFKLFVYIAKRRGLPTF</sequence>
<reference evidence="3" key="1">
    <citation type="submission" date="2021-03" db="EMBL/GenBank/DDBJ databases">
        <title>Genomic Encyclopedia of Type Strains, Phase IV (KMG-IV): sequencing the most valuable type-strain genomes for metagenomic binning, comparative biology and taxonomic classification.</title>
        <authorList>
            <person name="Goeker M."/>
        </authorList>
    </citation>
    <scope>NUCLEOTIDE SEQUENCE</scope>
    <source>
        <strain evidence="3">DSM 15523</strain>
        <strain evidence="4 6">DSM 16476</strain>
    </source>
</reference>
<evidence type="ECO:0000256" key="1">
    <source>
        <dbReference type="SAM" id="Phobius"/>
    </source>
</evidence>
<keyword evidence="1" id="KW-0472">Membrane</keyword>